<dbReference type="PANTHER" id="PTHR10322">
    <property type="entry name" value="DNA POLYMERASE CATALYTIC SUBUNIT"/>
    <property type="match status" value="1"/>
</dbReference>
<comment type="caution">
    <text evidence="14">The sequence shown here is derived from an EMBL/GenBank/DDBJ whole genome shotgun (WGS) entry which is preliminary data.</text>
</comment>
<dbReference type="InterPro" id="IPR036397">
    <property type="entry name" value="RNaseH_sf"/>
</dbReference>
<dbReference type="InterPro" id="IPR006134">
    <property type="entry name" value="DNA-dir_DNA_pol_B_multi_dom"/>
</dbReference>
<evidence type="ECO:0000313" key="15">
    <source>
        <dbReference type="Proteomes" id="UP000193944"/>
    </source>
</evidence>
<sequence length="1208" mass="142628">MVNNICNNKTTEIVHQIKNCNYSYFQTSIQKIHYKITNSITGKYSNLIYISQFIKFLNIHIFNNNITTEIEDRFNLLYIPMLYMIFIIKYYIFYDFKEKDIFNKKKVETIKGLLTTFIPEYNDNFENYYLDIIRYLFKNNLPYIIGFGYDNQDNKISIIINDYPLSKISEKNVISLNPNSIKKKEVLSRKLLRKYLEGEKTVYKLTFLNYSDYDSFESSIFNVDVISSFLAECNLDTVGWVEVIKYRENTFESITTIQNEYFSSYKSIKPLNINYYPEPSILSFDIECMSNDLESFPNRYTYEDFISTLSIVYKYKEKIKRIAICVNYKNDKTIINDNDLKDINTINTELIPFIDANMFKNACTEQKNNNNVENKIESNNNVENKIESNKNLNKKENNNNVENKIENNKKNICINGINNNNVNINHCNNNYYDIRNYFEKKCELNNRYDRLKNILMKNNSCSEHVNNRYSRLKSILDNSSSSNNNKNNNNNNNNVKRPIEENEENNYKNFEDIEIFIKKLEGNKNNKKDKNLINNMKKNEFDYKITFVSTEYELLCKFFEKIKELDPDIIIGYNTFGFDYKYLAQRMGMYLIIDRENTPFCASRIKTKRSKFINLVNDEVELFIPGRIAVDMYKYAKSLNLPSSSLNYVAEHLLNEKKIDLPYKEMFHLIYQNKEDTLKEVAKYCIMDSILTLNIFNVSHQWIQLLEIAKISRIRIDEIYKTGQSKKFSNLLYKHAYDNNICIDLDTSNITGYKGATVIEPIPNVYNYCTMLDFTSLYPSVIITHNICYTTLIKNKDIKKYPKDSYHKIDIGDKVYYYTKSHMGILPKMMKKLLSERVRYKKLMKSSSGSDYVIYDKRQYALKIQANSIYGCLGSSSLKYLRFLPGAECTTGMGRNYLNKTIEIIQTSTNFNVIYGDTDSCLIEYKKENYEKDDNNNTPDEKDDNNNTPDEKDDNNNNNNNSNRNNNNNMNNNNNNRNINSIKDFDLNKFIEESKGVADYVTNLLPEGMHLKYENTFSRMLIISKKKYSGILANTSELYIKGIDLIKKNTCTFVRDYYKIFLYMMLYNYPEELIKKKVLEMKTEILTGKVPLNKLIMRLSIGPKYVNNSYYVLLFVNNHKKLNLDYKVGEKINYIIVNTKTFSFNENSELLGDKIMSIDLYNNIYEKSLQDKSIILPKPDYEYYYDHYLKSGIKKLLKPYNEKFKDIL</sequence>
<evidence type="ECO:0000256" key="8">
    <source>
        <dbReference type="ARBA" id="ARBA00049244"/>
    </source>
</evidence>
<evidence type="ECO:0000313" key="14">
    <source>
        <dbReference type="EMBL" id="ORX73452.1"/>
    </source>
</evidence>
<dbReference type="EMBL" id="MCFG01000387">
    <property type="protein sequence ID" value="ORX73452.1"/>
    <property type="molecule type" value="Genomic_DNA"/>
</dbReference>
<keyword evidence="4" id="KW-0548">Nucleotidyltransferase</keyword>
<dbReference type="EC" id="2.7.7.7" evidence="2"/>
<dbReference type="GO" id="GO:0003887">
    <property type="term" value="F:DNA-directed DNA polymerase activity"/>
    <property type="evidence" value="ECO:0007669"/>
    <property type="project" value="UniProtKB-KW"/>
</dbReference>
<feature type="compositionally biased region" description="Low complexity" evidence="10">
    <location>
        <begin position="478"/>
        <end position="494"/>
    </location>
</feature>
<keyword evidence="11" id="KW-0812">Transmembrane</keyword>
<dbReference type="GO" id="GO:0000166">
    <property type="term" value="F:nucleotide binding"/>
    <property type="evidence" value="ECO:0007669"/>
    <property type="project" value="InterPro"/>
</dbReference>
<comment type="similarity">
    <text evidence="1">Belongs to the DNA polymerase type-B family.</text>
</comment>
<dbReference type="STRING" id="1754192.A0A1Y1WIZ4"/>
<dbReference type="InterPro" id="IPR006133">
    <property type="entry name" value="DNA-dir_DNA_pol_B_exonuc"/>
</dbReference>
<dbReference type="InterPro" id="IPR006172">
    <property type="entry name" value="DNA-dir_DNA_pol_B"/>
</dbReference>
<feature type="domain" description="DNA-directed DNA polymerase family B exonuclease" evidence="13">
    <location>
        <begin position="528"/>
        <end position="649"/>
    </location>
</feature>
<evidence type="ECO:0000259" key="12">
    <source>
        <dbReference type="Pfam" id="PF00136"/>
    </source>
</evidence>
<dbReference type="GO" id="GO:0003677">
    <property type="term" value="F:DNA binding"/>
    <property type="evidence" value="ECO:0007669"/>
    <property type="project" value="UniProtKB-KW"/>
</dbReference>
<reference evidence="14 15" key="2">
    <citation type="submission" date="2016-08" db="EMBL/GenBank/DDBJ databases">
        <title>Pervasive Adenine N6-methylation of Active Genes in Fungi.</title>
        <authorList>
            <consortium name="DOE Joint Genome Institute"/>
            <person name="Mondo S.J."/>
            <person name="Dannebaum R.O."/>
            <person name="Kuo R.C."/>
            <person name="Labutti K."/>
            <person name="Haridas S."/>
            <person name="Kuo A."/>
            <person name="Salamov A."/>
            <person name="Ahrendt S.R."/>
            <person name="Lipzen A."/>
            <person name="Sullivan W."/>
            <person name="Andreopoulos W.B."/>
            <person name="Clum A."/>
            <person name="Lindquist E."/>
            <person name="Daum C."/>
            <person name="Ramamoorthy G.K."/>
            <person name="Gryganskyi A."/>
            <person name="Culley D."/>
            <person name="Magnuson J.K."/>
            <person name="James T.Y."/>
            <person name="O'Malley M.A."/>
            <person name="Stajich J.E."/>
            <person name="Spatafora J.W."/>
            <person name="Visel A."/>
            <person name="Grigoriev I.V."/>
        </authorList>
    </citation>
    <scope>NUCLEOTIDE SEQUENCE [LARGE SCALE GENOMIC DNA]</scope>
    <source>
        <strain evidence="14 15">S4</strain>
    </source>
</reference>
<evidence type="ECO:0000259" key="13">
    <source>
        <dbReference type="Pfam" id="PF03104"/>
    </source>
</evidence>
<evidence type="ECO:0000256" key="9">
    <source>
        <dbReference type="SAM" id="Coils"/>
    </source>
</evidence>
<feature type="coiled-coil region" evidence="9">
    <location>
        <begin position="379"/>
        <end position="411"/>
    </location>
</feature>
<dbReference type="SUPFAM" id="SSF56672">
    <property type="entry name" value="DNA/RNA polymerases"/>
    <property type="match status" value="1"/>
</dbReference>
<dbReference type="Pfam" id="PF03104">
    <property type="entry name" value="DNA_pol_B_exo1"/>
    <property type="match status" value="2"/>
</dbReference>
<accession>A0A1Y1WIZ4</accession>
<feature type="region of interest" description="Disordered" evidence="10">
    <location>
        <begin position="476"/>
        <end position="503"/>
    </location>
</feature>
<dbReference type="AlphaFoldDB" id="A0A1Y1WIZ4"/>
<evidence type="ECO:0000256" key="10">
    <source>
        <dbReference type="SAM" id="MobiDB-lite"/>
    </source>
</evidence>
<evidence type="ECO:0000256" key="1">
    <source>
        <dbReference type="ARBA" id="ARBA00005755"/>
    </source>
</evidence>
<keyword evidence="3" id="KW-0808">Transferase</keyword>
<evidence type="ECO:0000256" key="2">
    <source>
        <dbReference type="ARBA" id="ARBA00012417"/>
    </source>
</evidence>
<feature type="compositionally biased region" description="Low complexity" evidence="10">
    <location>
        <begin position="956"/>
        <end position="978"/>
    </location>
</feature>
<dbReference type="Gene3D" id="1.10.287.690">
    <property type="entry name" value="Helix hairpin bin"/>
    <property type="match status" value="1"/>
</dbReference>
<dbReference type="PRINTS" id="PR00106">
    <property type="entry name" value="DNAPOLB"/>
</dbReference>
<evidence type="ECO:0000256" key="6">
    <source>
        <dbReference type="ARBA" id="ARBA00023125"/>
    </source>
</evidence>
<feature type="domain" description="DNA-directed DNA polymerase family B multifunctional" evidence="12">
    <location>
        <begin position="717"/>
        <end position="932"/>
    </location>
</feature>
<evidence type="ECO:0000256" key="5">
    <source>
        <dbReference type="ARBA" id="ARBA00022932"/>
    </source>
</evidence>
<feature type="transmembrane region" description="Helical" evidence="11">
    <location>
        <begin position="76"/>
        <end position="94"/>
    </location>
</feature>
<dbReference type="InterPro" id="IPR050240">
    <property type="entry name" value="DNA_pol_type-B"/>
</dbReference>
<feature type="region of interest" description="Disordered" evidence="10">
    <location>
        <begin position="931"/>
        <end position="978"/>
    </location>
</feature>
<dbReference type="SMART" id="SM00486">
    <property type="entry name" value="POLBc"/>
    <property type="match status" value="1"/>
</dbReference>
<dbReference type="Gene3D" id="1.10.132.60">
    <property type="entry name" value="DNA polymerase family B, C-terminal domain"/>
    <property type="match status" value="1"/>
</dbReference>
<keyword evidence="15" id="KW-1185">Reference proteome</keyword>
<gene>
    <name evidence="14" type="ORF">BCR32DRAFT_285614</name>
</gene>
<protein>
    <recommendedName>
        <fullName evidence="7">DNA polymerase delta catalytic subunit</fullName>
        <ecNumber evidence="2">2.7.7.7</ecNumber>
    </recommendedName>
</protein>
<proteinExistence type="inferred from homology"/>
<keyword evidence="5" id="KW-0239">DNA-directed DNA polymerase</keyword>
<dbReference type="Gene3D" id="3.30.420.10">
    <property type="entry name" value="Ribonuclease H-like superfamily/Ribonuclease H"/>
    <property type="match status" value="1"/>
</dbReference>
<dbReference type="Gene3D" id="3.90.1600.10">
    <property type="entry name" value="Palm domain of DNA polymerase"/>
    <property type="match status" value="1"/>
</dbReference>
<evidence type="ECO:0000256" key="4">
    <source>
        <dbReference type="ARBA" id="ARBA00022695"/>
    </source>
</evidence>
<keyword evidence="11" id="KW-1133">Transmembrane helix</keyword>
<dbReference type="Pfam" id="PF00136">
    <property type="entry name" value="DNA_pol_B"/>
    <property type="match status" value="2"/>
</dbReference>
<evidence type="ECO:0000256" key="7">
    <source>
        <dbReference type="ARBA" id="ARBA00024411"/>
    </source>
</evidence>
<keyword evidence="11" id="KW-0472">Membrane</keyword>
<evidence type="ECO:0000256" key="11">
    <source>
        <dbReference type="SAM" id="Phobius"/>
    </source>
</evidence>
<organism evidence="14 15">
    <name type="scientific">Anaeromyces robustus</name>
    <dbReference type="NCBI Taxonomy" id="1754192"/>
    <lineage>
        <taxon>Eukaryota</taxon>
        <taxon>Fungi</taxon>
        <taxon>Fungi incertae sedis</taxon>
        <taxon>Chytridiomycota</taxon>
        <taxon>Chytridiomycota incertae sedis</taxon>
        <taxon>Neocallimastigomycetes</taxon>
        <taxon>Neocallimastigales</taxon>
        <taxon>Neocallimastigaceae</taxon>
        <taxon>Anaeromyces</taxon>
    </lineage>
</organism>
<feature type="domain" description="DNA-directed DNA polymerase family B multifunctional" evidence="12">
    <location>
        <begin position="984"/>
        <end position="1198"/>
    </location>
</feature>
<evidence type="ECO:0000256" key="3">
    <source>
        <dbReference type="ARBA" id="ARBA00022679"/>
    </source>
</evidence>
<name>A0A1Y1WIZ4_9FUNG</name>
<dbReference type="PANTHER" id="PTHR10322:SF23">
    <property type="entry name" value="DNA POLYMERASE DELTA CATALYTIC SUBUNIT"/>
    <property type="match status" value="1"/>
</dbReference>
<dbReference type="InterPro" id="IPR043502">
    <property type="entry name" value="DNA/RNA_pol_sf"/>
</dbReference>
<feature type="domain" description="DNA-directed DNA polymerase family B exonuclease" evidence="13">
    <location>
        <begin position="222"/>
        <end position="331"/>
    </location>
</feature>
<dbReference type="InterPro" id="IPR012337">
    <property type="entry name" value="RNaseH-like_sf"/>
</dbReference>
<keyword evidence="9" id="KW-0175">Coiled coil</keyword>
<reference evidence="14 15" key="1">
    <citation type="submission" date="2016-08" db="EMBL/GenBank/DDBJ databases">
        <title>A Parts List for Fungal Cellulosomes Revealed by Comparative Genomics.</title>
        <authorList>
            <consortium name="DOE Joint Genome Institute"/>
            <person name="Haitjema C.H."/>
            <person name="Gilmore S.P."/>
            <person name="Henske J.K."/>
            <person name="Solomon K.V."/>
            <person name="De Groot R."/>
            <person name="Kuo A."/>
            <person name="Mondo S.J."/>
            <person name="Salamov A.A."/>
            <person name="Labutti K."/>
            <person name="Zhao Z."/>
            <person name="Chiniquy J."/>
            <person name="Barry K."/>
            <person name="Brewer H.M."/>
            <person name="Purvine S.O."/>
            <person name="Wright A.T."/>
            <person name="Boxma B."/>
            <person name="Van Alen T."/>
            <person name="Hackstein J.H."/>
            <person name="Baker S.E."/>
            <person name="Grigoriev I.V."/>
            <person name="O'Malley M.A."/>
        </authorList>
    </citation>
    <scope>NUCLEOTIDE SEQUENCE [LARGE SCALE GENOMIC DNA]</scope>
    <source>
        <strain evidence="14 15">S4</strain>
    </source>
</reference>
<dbReference type="InterPro" id="IPR042087">
    <property type="entry name" value="DNA_pol_B_thumb"/>
</dbReference>
<comment type="catalytic activity">
    <reaction evidence="8">
        <text>DNA(n) + a 2'-deoxyribonucleoside 5'-triphosphate = DNA(n+1) + diphosphate</text>
        <dbReference type="Rhea" id="RHEA:22508"/>
        <dbReference type="Rhea" id="RHEA-COMP:17339"/>
        <dbReference type="Rhea" id="RHEA-COMP:17340"/>
        <dbReference type="ChEBI" id="CHEBI:33019"/>
        <dbReference type="ChEBI" id="CHEBI:61560"/>
        <dbReference type="ChEBI" id="CHEBI:173112"/>
        <dbReference type="EC" id="2.7.7.7"/>
    </reaction>
</comment>
<dbReference type="SUPFAM" id="SSF53098">
    <property type="entry name" value="Ribonuclease H-like"/>
    <property type="match status" value="1"/>
</dbReference>
<keyword evidence="6" id="KW-0238">DNA-binding</keyword>
<dbReference type="Proteomes" id="UP000193944">
    <property type="component" value="Unassembled WGS sequence"/>
</dbReference>
<dbReference type="OrthoDB" id="2148603at2759"/>
<dbReference type="InterPro" id="IPR023211">
    <property type="entry name" value="DNA_pol_palm_dom_sf"/>
</dbReference>